<evidence type="ECO:0008006" key="4">
    <source>
        <dbReference type="Google" id="ProtNLM"/>
    </source>
</evidence>
<feature type="compositionally biased region" description="Low complexity" evidence="1">
    <location>
        <begin position="223"/>
        <end position="237"/>
    </location>
</feature>
<name>A0AAD5YJG7_9APHY</name>
<feature type="compositionally biased region" description="Low complexity" evidence="1">
    <location>
        <begin position="142"/>
        <end position="170"/>
    </location>
</feature>
<feature type="compositionally biased region" description="Low complexity" evidence="1">
    <location>
        <begin position="301"/>
        <end position="319"/>
    </location>
</feature>
<dbReference type="EMBL" id="JANAWD010000151">
    <property type="protein sequence ID" value="KAJ3485500.1"/>
    <property type="molecule type" value="Genomic_DNA"/>
</dbReference>
<comment type="caution">
    <text evidence="2">The sequence shown here is derived from an EMBL/GenBank/DDBJ whole genome shotgun (WGS) entry which is preliminary data.</text>
</comment>
<dbReference type="Proteomes" id="UP001212997">
    <property type="component" value="Unassembled WGS sequence"/>
</dbReference>
<dbReference type="PRINTS" id="PR01217">
    <property type="entry name" value="PRICHEXTENSN"/>
</dbReference>
<keyword evidence="3" id="KW-1185">Reference proteome</keyword>
<feature type="region of interest" description="Disordered" evidence="1">
    <location>
        <begin position="355"/>
        <end position="384"/>
    </location>
</feature>
<accession>A0AAD5YJG7</accession>
<dbReference type="InterPro" id="IPR036188">
    <property type="entry name" value="FAD/NAD-bd_sf"/>
</dbReference>
<protein>
    <recommendedName>
        <fullName evidence="4">FAD/NAD(P)-binding domain-containing protein</fullName>
    </recommendedName>
</protein>
<feature type="compositionally biased region" description="Pro residues" evidence="1">
    <location>
        <begin position="129"/>
        <end position="141"/>
    </location>
</feature>
<organism evidence="2 3">
    <name type="scientific">Meripilus lineatus</name>
    <dbReference type="NCBI Taxonomy" id="2056292"/>
    <lineage>
        <taxon>Eukaryota</taxon>
        <taxon>Fungi</taxon>
        <taxon>Dikarya</taxon>
        <taxon>Basidiomycota</taxon>
        <taxon>Agaricomycotina</taxon>
        <taxon>Agaricomycetes</taxon>
        <taxon>Polyporales</taxon>
        <taxon>Meripilaceae</taxon>
        <taxon>Meripilus</taxon>
    </lineage>
</organism>
<feature type="region of interest" description="Disordered" evidence="1">
    <location>
        <begin position="101"/>
        <end position="177"/>
    </location>
</feature>
<evidence type="ECO:0000256" key="1">
    <source>
        <dbReference type="SAM" id="MobiDB-lite"/>
    </source>
</evidence>
<sequence>MTTPRSSLAKRLGLDEKWKEFVSGVVVLLFSAVCTTPEEMVWDMPVEEVLDYVYNTFGTHHYVAQNGVRDVAKRLTNWIPSKNVHLSTSIASISLSPAATPVPAPNLPPTTTPDTPPPTTPAPVTVPGRVPPRPAPIPVPVAVPESSPDSSTPTTEPTSPTTPQQPSQDQEPVKKKRTVDIHCADGQVYEGFDHIIFATQANQAVPLLTSYLNSFAAPPVTPATPATPEQPTTQEEASNPPAEDDQHEEKEELRIHSTYVQSQISCLSQFTYCPTIVINHTDSTLLPSNNQDWRDLNLVVSSAPPSETPTTTTPETPAEGGQEKAGIMGEEGSKGGDGDGRMVLPTTYTMVTHVLPPPADYTHTHTQTPSQPQQPSAPAPAPAQPAVTLHTQMRTQEKVKSFPQIYQTTNPIIAPKLENVLSVAHLERAVVDVKAKRALKGLWREKWDTTPLAVNEDEQTTLDEDQSNNPGLRWGTAGSDGGVLGPLQGAGKVLAVPPESDDKAQISEKNVVQDVPGIWLCGSYAHTGIPLLEGCVVSARNVVEQGIWTAEGLDTSKVEKLW</sequence>
<feature type="region of interest" description="Disordered" evidence="1">
    <location>
        <begin position="219"/>
        <end position="251"/>
    </location>
</feature>
<evidence type="ECO:0000313" key="3">
    <source>
        <dbReference type="Proteomes" id="UP001212997"/>
    </source>
</evidence>
<reference evidence="2" key="1">
    <citation type="submission" date="2022-07" db="EMBL/GenBank/DDBJ databases">
        <title>Genome Sequence of Physisporinus lineatus.</title>
        <authorList>
            <person name="Buettner E."/>
        </authorList>
    </citation>
    <scope>NUCLEOTIDE SEQUENCE</scope>
    <source>
        <strain evidence="2">VT162</strain>
    </source>
</reference>
<feature type="compositionally biased region" description="Pro residues" evidence="1">
    <location>
        <begin position="101"/>
        <end position="121"/>
    </location>
</feature>
<feature type="region of interest" description="Disordered" evidence="1">
    <location>
        <begin position="301"/>
        <end position="339"/>
    </location>
</feature>
<proteinExistence type="predicted"/>
<dbReference type="SUPFAM" id="SSF51905">
    <property type="entry name" value="FAD/NAD(P)-binding domain"/>
    <property type="match status" value="1"/>
</dbReference>
<evidence type="ECO:0000313" key="2">
    <source>
        <dbReference type="EMBL" id="KAJ3485500.1"/>
    </source>
</evidence>
<dbReference type="AlphaFoldDB" id="A0AAD5YJG7"/>
<gene>
    <name evidence="2" type="ORF">NLI96_g4916</name>
</gene>